<reference evidence="1" key="1">
    <citation type="submission" date="2018-05" db="EMBL/GenBank/DDBJ databases">
        <authorList>
            <person name="Lanie J.A."/>
            <person name="Ng W.-L."/>
            <person name="Kazmierczak K.M."/>
            <person name="Andrzejewski T.M."/>
            <person name="Davidsen T.M."/>
            <person name="Wayne K.J."/>
            <person name="Tettelin H."/>
            <person name="Glass J.I."/>
            <person name="Rusch D."/>
            <person name="Podicherti R."/>
            <person name="Tsui H.-C.T."/>
            <person name="Winkler M.E."/>
        </authorList>
    </citation>
    <scope>NUCLEOTIDE SEQUENCE</scope>
</reference>
<dbReference type="EMBL" id="UINC01231360">
    <property type="protein sequence ID" value="SVE63856.1"/>
    <property type="molecule type" value="Genomic_DNA"/>
</dbReference>
<proteinExistence type="predicted"/>
<gene>
    <name evidence="1" type="ORF">METZ01_LOCUS516710</name>
</gene>
<feature type="non-terminal residue" evidence="1">
    <location>
        <position position="32"/>
    </location>
</feature>
<name>A0A383F417_9ZZZZ</name>
<protein>
    <submittedName>
        <fullName evidence="1">Uncharacterized protein</fullName>
    </submittedName>
</protein>
<evidence type="ECO:0000313" key="1">
    <source>
        <dbReference type="EMBL" id="SVE63856.1"/>
    </source>
</evidence>
<sequence length="32" mass="3767">MPLVPRHIQALQPYIHGRNIAEIQEELCLDRI</sequence>
<accession>A0A383F417</accession>
<organism evidence="1">
    <name type="scientific">marine metagenome</name>
    <dbReference type="NCBI Taxonomy" id="408172"/>
    <lineage>
        <taxon>unclassified sequences</taxon>
        <taxon>metagenomes</taxon>
        <taxon>ecological metagenomes</taxon>
    </lineage>
</organism>
<dbReference type="AlphaFoldDB" id="A0A383F417"/>